<dbReference type="RefSeq" id="XP_062679471.1">
    <property type="nucleotide sequence ID" value="XM_062827161.1"/>
</dbReference>
<comment type="caution">
    <text evidence="2">The sequence shown here is derived from an EMBL/GenBank/DDBJ whole genome shotgun (WGS) entry which is preliminary data.</text>
</comment>
<name>A0AAE0JBD6_9PEZI</name>
<dbReference type="Proteomes" id="UP001278500">
    <property type="component" value="Unassembled WGS sequence"/>
</dbReference>
<proteinExistence type="predicted"/>
<dbReference type="EMBL" id="JAUEPP010000006">
    <property type="protein sequence ID" value="KAK3340529.1"/>
    <property type="molecule type" value="Genomic_DNA"/>
</dbReference>
<gene>
    <name evidence="2" type="ORF">B0H65DRAFT_472726</name>
</gene>
<feature type="compositionally biased region" description="Basic residues" evidence="1">
    <location>
        <begin position="118"/>
        <end position="134"/>
    </location>
</feature>
<feature type="region of interest" description="Disordered" evidence="1">
    <location>
        <begin position="85"/>
        <end position="143"/>
    </location>
</feature>
<feature type="compositionally biased region" description="Low complexity" evidence="1">
    <location>
        <begin position="1"/>
        <end position="11"/>
    </location>
</feature>
<feature type="compositionally biased region" description="Basic and acidic residues" evidence="1">
    <location>
        <begin position="107"/>
        <end position="117"/>
    </location>
</feature>
<reference evidence="2" key="1">
    <citation type="journal article" date="2023" name="Mol. Phylogenet. Evol.">
        <title>Genome-scale phylogeny and comparative genomics of the fungal order Sordariales.</title>
        <authorList>
            <person name="Hensen N."/>
            <person name="Bonometti L."/>
            <person name="Westerberg I."/>
            <person name="Brannstrom I.O."/>
            <person name="Guillou S."/>
            <person name="Cros-Aarteil S."/>
            <person name="Calhoun S."/>
            <person name="Haridas S."/>
            <person name="Kuo A."/>
            <person name="Mondo S."/>
            <person name="Pangilinan J."/>
            <person name="Riley R."/>
            <person name="LaButti K."/>
            <person name="Andreopoulos B."/>
            <person name="Lipzen A."/>
            <person name="Chen C."/>
            <person name="Yan M."/>
            <person name="Daum C."/>
            <person name="Ng V."/>
            <person name="Clum A."/>
            <person name="Steindorff A."/>
            <person name="Ohm R.A."/>
            <person name="Martin F."/>
            <person name="Silar P."/>
            <person name="Natvig D.O."/>
            <person name="Lalanne C."/>
            <person name="Gautier V."/>
            <person name="Ament-Velasquez S.L."/>
            <person name="Kruys A."/>
            <person name="Hutchinson M.I."/>
            <person name="Powell A.J."/>
            <person name="Barry K."/>
            <person name="Miller A.N."/>
            <person name="Grigoriev I.V."/>
            <person name="Debuchy R."/>
            <person name="Gladieux P."/>
            <person name="Hiltunen Thoren M."/>
            <person name="Johannesson H."/>
        </authorList>
    </citation>
    <scope>NUCLEOTIDE SEQUENCE</scope>
    <source>
        <strain evidence="2">CBS 560.94</strain>
    </source>
</reference>
<sequence length="154" mass="16716">MKELGLLSLSENSEESGEGDGNGSGDGVTGAVVWPWKSNNGNDDNNNNKKIEKLIYHYPKDKPITESNVKQWGLDLYLGRVKSWFPPSSSSNDEGKKGEDGNGSGSGRDEVLRDLKNRVRVVKGGKKATRKVMKRTGSGSIPGVKIRVAGRDEL</sequence>
<feature type="region of interest" description="Disordered" evidence="1">
    <location>
        <begin position="1"/>
        <end position="48"/>
    </location>
</feature>
<organism evidence="2 3">
    <name type="scientific">Neurospora tetraspora</name>
    <dbReference type="NCBI Taxonomy" id="94610"/>
    <lineage>
        <taxon>Eukaryota</taxon>
        <taxon>Fungi</taxon>
        <taxon>Dikarya</taxon>
        <taxon>Ascomycota</taxon>
        <taxon>Pezizomycotina</taxon>
        <taxon>Sordariomycetes</taxon>
        <taxon>Sordariomycetidae</taxon>
        <taxon>Sordariales</taxon>
        <taxon>Sordariaceae</taxon>
        <taxon>Neurospora</taxon>
    </lineage>
</organism>
<evidence type="ECO:0000256" key="1">
    <source>
        <dbReference type="SAM" id="MobiDB-lite"/>
    </source>
</evidence>
<keyword evidence="3" id="KW-1185">Reference proteome</keyword>
<evidence type="ECO:0000313" key="3">
    <source>
        <dbReference type="Proteomes" id="UP001278500"/>
    </source>
</evidence>
<reference evidence="2" key="2">
    <citation type="submission" date="2023-06" db="EMBL/GenBank/DDBJ databases">
        <authorList>
            <consortium name="Lawrence Berkeley National Laboratory"/>
            <person name="Haridas S."/>
            <person name="Hensen N."/>
            <person name="Bonometti L."/>
            <person name="Westerberg I."/>
            <person name="Brannstrom I.O."/>
            <person name="Guillou S."/>
            <person name="Cros-Aarteil S."/>
            <person name="Calhoun S."/>
            <person name="Kuo A."/>
            <person name="Mondo S."/>
            <person name="Pangilinan J."/>
            <person name="Riley R."/>
            <person name="Labutti K."/>
            <person name="Andreopoulos B."/>
            <person name="Lipzen A."/>
            <person name="Chen C."/>
            <person name="Yanf M."/>
            <person name="Daum C."/>
            <person name="Ng V."/>
            <person name="Clum A."/>
            <person name="Steindorff A."/>
            <person name="Ohm R."/>
            <person name="Martin F."/>
            <person name="Silar P."/>
            <person name="Natvig D."/>
            <person name="Lalanne C."/>
            <person name="Gautier V."/>
            <person name="Ament-Velasquez S.L."/>
            <person name="Kruys A."/>
            <person name="Hutchinson M.I."/>
            <person name="Powell A.J."/>
            <person name="Barry K."/>
            <person name="Miller A.N."/>
            <person name="Grigoriev I.V."/>
            <person name="Debuchy R."/>
            <person name="Gladieux P."/>
            <person name="Thoren M.H."/>
            <person name="Johannesson H."/>
        </authorList>
    </citation>
    <scope>NUCLEOTIDE SEQUENCE</scope>
    <source>
        <strain evidence="2">CBS 560.94</strain>
    </source>
</reference>
<evidence type="ECO:0000313" key="2">
    <source>
        <dbReference type="EMBL" id="KAK3340529.1"/>
    </source>
</evidence>
<protein>
    <submittedName>
        <fullName evidence="2">Uncharacterized protein</fullName>
    </submittedName>
</protein>
<feature type="compositionally biased region" description="Gly residues" evidence="1">
    <location>
        <begin position="19"/>
        <end position="28"/>
    </location>
</feature>
<accession>A0AAE0JBD6</accession>
<dbReference type="GeneID" id="87864315"/>
<dbReference type="AlphaFoldDB" id="A0AAE0JBD6"/>